<keyword evidence="1" id="KW-0732">Signal</keyword>
<dbReference type="AlphaFoldDB" id="A0A4U1BGI7"/>
<evidence type="ECO:0000313" key="2">
    <source>
        <dbReference type="EMBL" id="TKB50099.1"/>
    </source>
</evidence>
<protein>
    <recommendedName>
        <fullName evidence="4">SnoaL-like domain-containing protein</fullName>
    </recommendedName>
</protein>
<sequence length="298" mass="34182">MRALLFIFLATVLMPLTALSRPLPPTSAQQHSIDRFFEQYQLIEAKGFEAFAKARSTLLSEQIQTLVVVDGIERYQGIKGHIDSISDWAKQFQTGTDFQYRVIGVLADGRVKVALDGTLTQTYGDKVRTLSPQQHRWTEYFTFDDQGRIATLEVVMNLLSHNYDQSARANFSPNDVASFIYQWFAGFDHQREVGYFLERIASPVDMHYPDAPLRSQADFLAWYKEVTDNIVFNSHELTELEIEPVSTTRWFVSFNVRWQARAANGEHYDVVVNQRVNVVNQQGQLKIAKLRAHVVNAE</sequence>
<proteinExistence type="predicted"/>
<comment type="caution">
    <text evidence="2">The sequence shown here is derived from an EMBL/GenBank/DDBJ whole genome shotgun (WGS) entry which is preliminary data.</text>
</comment>
<evidence type="ECO:0008006" key="4">
    <source>
        <dbReference type="Google" id="ProtNLM"/>
    </source>
</evidence>
<feature type="chain" id="PRO_5020739530" description="SnoaL-like domain-containing protein" evidence="1">
    <location>
        <begin position="21"/>
        <end position="298"/>
    </location>
</feature>
<keyword evidence="3" id="KW-1185">Reference proteome</keyword>
<dbReference type="Gene3D" id="3.10.450.50">
    <property type="match status" value="1"/>
</dbReference>
<dbReference type="Proteomes" id="UP000305675">
    <property type="component" value="Unassembled WGS sequence"/>
</dbReference>
<evidence type="ECO:0000313" key="3">
    <source>
        <dbReference type="Proteomes" id="UP000305675"/>
    </source>
</evidence>
<evidence type="ECO:0000256" key="1">
    <source>
        <dbReference type="SAM" id="SignalP"/>
    </source>
</evidence>
<dbReference type="RefSeq" id="WP_136865123.1">
    <property type="nucleotide sequence ID" value="NZ_SWCJ01000023.1"/>
</dbReference>
<dbReference type="SUPFAM" id="SSF54427">
    <property type="entry name" value="NTF2-like"/>
    <property type="match status" value="2"/>
</dbReference>
<organism evidence="2 3">
    <name type="scientific">Ferrimonas aestuarii</name>
    <dbReference type="NCBI Taxonomy" id="2569539"/>
    <lineage>
        <taxon>Bacteria</taxon>
        <taxon>Pseudomonadati</taxon>
        <taxon>Pseudomonadota</taxon>
        <taxon>Gammaproteobacteria</taxon>
        <taxon>Alteromonadales</taxon>
        <taxon>Ferrimonadaceae</taxon>
        <taxon>Ferrimonas</taxon>
    </lineage>
</organism>
<dbReference type="EMBL" id="SWCJ01000023">
    <property type="protein sequence ID" value="TKB50099.1"/>
    <property type="molecule type" value="Genomic_DNA"/>
</dbReference>
<gene>
    <name evidence="2" type="ORF">FCL42_19590</name>
</gene>
<accession>A0A4U1BGI7</accession>
<name>A0A4U1BGI7_9GAMM</name>
<feature type="signal peptide" evidence="1">
    <location>
        <begin position="1"/>
        <end position="20"/>
    </location>
</feature>
<reference evidence="2 3" key="1">
    <citation type="submission" date="2019-04" db="EMBL/GenBank/DDBJ databases">
        <authorList>
            <person name="Hwang J.C."/>
        </authorList>
    </citation>
    <scope>NUCLEOTIDE SEQUENCE [LARGE SCALE GENOMIC DNA]</scope>
    <source>
        <strain evidence="2 3">IMCC35002</strain>
    </source>
</reference>
<dbReference type="InterPro" id="IPR032710">
    <property type="entry name" value="NTF2-like_dom_sf"/>
</dbReference>
<dbReference type="OrthoDB" id="5896097at2"/>